<proteinExistence type="predicted"/>
<comment type="caution">
    <text evidence="3">The sequence shown here is derived from an EMBL/GenBank/DDBJ whole genome shotgun (WGS) entry which is preliminary data.</text>
</comment>
<reference evidence="3" key="1">
    <citation type="journal article" date="2020" name="Cell">
        <title>Large-Scale Comparative Analyses of Tick Genomes Elucidate Their Genetic Diversity and Vector Capacities.</title>
        <authorList>
            <consortium name="Tick Genome and Microbiome Consortium (TIGMIC)"/>
            <person name="Jia N."/>
            <person name="Wang J."/>
            <person name="Shi W."/>
            <person name="Du L."/>
            <person name="Sun Y."/>
            <person name="Zhan W."/>
            <person name="Jiang J.F."/>
            <person name="Wang Q."/>
            <person name="Zhang B."/>
            <person name="Ji P."/>
            <person name="Bell-Sakyi L."/>
            <person name="Cui X.M."/>
            <person name="Yuan T.T."/>
            <person name="Jiang B.G."/>
            <person name="Yang W.F."/>
            <person name="Lam T.T."/>
            <person name="Chang Q.C."/>
            <person name="Ding S.J."/>
            <person name="Wang X.J."/>
            <person name="Zhu J.G."/>
            <person name="Ruan X.D."/>
            <person name="Zhao L."/>
            <person name="Wei J.T."/>
            <person name="Ye R.Z."/>
            <person name="Que T.C."/>
            <person name="Du C.H."/>
            <person name="Zhou Y.H."/>
            <person name="Cheng J.X."/>
            <person name="Dai P.F."/>
            <person name="Guo W.B."/>
            <person name="Han X.H."/>
            <person name="Huang E.J."/>
            <person name="Li L.F."/>
            <person name="Wei W."/>
            <person name="Gao Y.C."/>
            <person name="Liu J.Z."/>
            <person name="Shao H.Z."/>
            <person name="Wang X."/>
            <person name="Wang C.C."/>
            <person name="Yang T.C."/>
            <person name="Huo Q.B."/>
            <person name="Li W."/>
            <person name="Chen H.Y."/>
            <person name="Chen S.E."/>
            <person name="Zhou L.G."/>
            <person name="Ni X.B."/>
            <person name="Tian J.H."/>
            <person name="Sheng Y."/>
            <person name="Liu T."/>
            <person name="Pan Y.S."/>
            <person name="Xia L.Y."/>
            <person name="Li J."/>
            <person name="Zhao F."/>
            <person name="Cao W.C."/>
        </authorList>
    </citation>
    <scope>NUCLEOTIDE SEQUENCE</scope>
    <source>
        <strain evidence="3">Rsan-2018</strain>
    </source>
</reference>
<evidence type="ECO:0000256" key="2">
    <source>
        <dbReference type="ARBA" id="ARBA00023054"/>
    </source>
</evidence>
<dbReference type="SUPFAM" id="SSF56112">
    <property type="entry name" value="Protein kinase-like (PK-like)"/>
    <property type="match status" value="1"/>
</dbReference>
<dbReference type="GO" id="GO:0000289">
    <property type="term" value="P:nuclear-transcribed mRNA poly(A) tail shortening"/>
    <property type="evidence" value="ECO:0007669"/>
    <property type="project" value="InterPro"/>
</dbReference>
<organism evidence="3 4">
    <name type="scientific">Rhipicephalus sanguineus</name>
    <name type="common">Brown dog tick</name>
    <name type="synonym">Ixodes sanguineus</name>
    <dbReference type="NCBI Taxonomy" id="34632"/>
    <lineage>
        <taxon>Eukaryota</taxon>
        <taxon>Metazoa</taxon>
        <taxon>Ecdysozoa</taxon>
        <taxon>Arthropoda</taxon>
        <taxon>Chelicerata</taxon>
        <taxon>Arachnida</taxon>
        <taxon>Acari</taxon>
        <taxon>Parasitiformes</taxon>
        <taxon>Ixodida</taxon>
        <taxon>Ixodoidea</taxon>
        <taxon>Ixodidae</taxon>
        <taxon>Rhipicephalinae</taxon>
        <taxon>Rhipicephalus</taxon>
        <taxon>Rhipicephalus</taxon>
    </lineage>
</organism>
<dbReference type="EMBL" id="JABSTV010001248">
    <property type="protein sequence ID" value="KAH7969436.1"/>
    <property type="molecule type" value="Genomic_DNA"/>
</dbReference>
<dbReference type="Gene3D" id="1.10.510.10">
    <property type="entry name" value="Transferase(Phosphotransferase) domain 1"/>
    <property type="match status" value="1"/>
</dbReference>
<accession>A0A9D4T2F6</accession>
<dbReference type="InterPro" id="IPR011009">
    <property type="entry name" value="Kinase-like_dom_sf"/>
</dbReference>
<name>A0A9D4T2F6_RHISA</name>
<keyword evidence="1" id="KW-0507">mRNA processing</keyword>
<protein>
    <submittedName>
        <fullName evidence="3">Uncharacterized protein</fullName>
    </submittedName>
</protein>
<reference evidence="3" key="2">
    <citation type="submission" date="2021-09" db="EMBL/GenBank/DDBJ databases">
        <authorList>
            <person name="Jia N."/>
            <person name="Wang J."/>
            <person name="Shi W."/>
            <person name="Du L."/>
            <person name="Sun Y."/>
            <person name="Zhan W."/>
            <person name="Jiang J."/>
            <person name="Wang Q."/>
            <person name="Zhang B."/>
            <person name="Ji P."/>
            <person name="Sakyi L.B."/>
            <person name="Cui X."/>
            <person name="Yuan T."/>
            <person name="Jiang B."/>
            <person name="Yang W."/>
            <person name="Lam T.T.-Y."/>
            <person name="Chang Q."/>
            <person name="Ding S."/>
            <person name="Wang X."/>
            <person name="Zhu J."/>
            <person name="Ruan X."/>
            <person name="Zhao L."/>
            <person name="Wei J."/>
            <person name="Que T."/>
            <person name="Du C."/>
            <person name="Cheng J."/>
            <person name="Dai P."/>
            <person name="Han X."/>
            <person name="Huang E."/>
            <person name="Gao Y."/>
            <person name="Liu J."/>
            <person name="Shao H."/>
            <person name="Ye R."/>
            <person name="Li L."/>
            <person name="Wei W."/>
            <person name="Wang X."/>
            <person name="Wang C."/>
            <person name="Huo Q."/>
            <person name="Li W."/>
            <person name="Guo W."/>
            <person name="Chen H."/>
            <person name="Chen S."/>
            <person name="Zhou L."/>
            <person name="Zhou L."/>
            <person name="Ni X."/>
            <person name="Tian J."/>
            <person name="Zhou Y."/>
            <person name="Sheng Y."/>
            <person name="Liu T."/>
            <person name="Pan Y."/>
            <person name="Xia L."/>
            <person name="Li J."/>
            <person name="Zhao F."/>
            <person name="Cao W."/>
        </authorList>
    </citation>
    <scope>NUCLEOTIDE SEQUENCE</scope>
    <source>
        <strain evidence="3">Rsan-2018</strain>
        <tissue evidence="3">Larvae</tissue>
    </source>
</reference>
<dbReference type="GO" id="GO:0008143">
    <property type="term" value="F:poly(A) binding"/>
    <property type="evidence" value="ECO:0007669"/>
    <property type="project" value="TreeGrafter"/>
</dbReference>
<evidence type="ECO:0000313" key="3">
    <source>
        <dbReference type="EMBL" id="KAH7969436.1"/>
    </source>
</evidence>
<evidence type="ECO:0000313" key="4">
    <source>
        <dbReference type="Proteomes" id="UP000821837"/>
    </source>
</evidence>
<gene>
    <name evidence="3" type="ORF">HPB52_018017</name>
</gene>
<dbReference type="PANTHER" id="PTHR12272">
    <property type="entry name" value="DEADENYLATION COMPLEX SUBUNIT PAN3"/>
    <property type="match status" value="1"/>
</dbReference>
<dbReference type="AlphaFoldDB" id="A0A9D4T2F6"/>
<dbReference type="InterPro" id="IPR030844">
    <property type="entry name" value="PAN3"/>
</dbReference>
<keyword evidence="2" id="KW-0175">Coiled coil</keyword>
<sequence length="97" mass="10766">MGSQGLFHMESLLWAPCASMLDLLPESLIWAFVVQLSSVLRTIHAAGLACRSFEPSKILVMGKSRLRLNCCGIRMCSLLTQLCPAQRHLCLTIRYSA</sequence>
<dbReference type="GO" id="GO:0000932">
    <property type="term" value="C:P-body"/>
    <property type="evidence" value="ECO:0007669"/>
    <property type="project" value="TreeGrafter"/>
</dbReference>
<dbReference type="Proteomes" id="UP000821837">
    <property type="component" value="Unassembled WGS sequence"/>
</dbReference>
<dbReference type="VEuPathDB" id="VectorBase:RSAN_040353"/>
<dbReference type="GO" id="GO:0006397">
    <property type="term" value="P:mRNA processing"/>
    <property type="evidence" value="ECO:0007669"/>
    <property type="project" value="UniProtKB-KW"/>
</dbReference>
<dbReference type="PANTHER" id="PTHR12272:SF11">
    <property type="entry name" value="PAN2-PAN3 DEADENYLATION COMPLEX SUBUNIT PAN3"/>
    <property type="match status" value="1"/>
</dbReference>
<evidence type="ECO:0000256" key="1">
    <source>
        <dbReference type="ARBA" id="ARBA00022664"/>
    </source>
</evidence>
<keyword evidence="4" id="KW-1185">Reference proteome</keyword>
<dbReference type="GO" id="GO:0031251">
    <property type="term" value="C:PAN complex"/>
    <property type="evidence" value="ECO:0007669"/>
    <property type="project" value="InterPro"/>
</dbReference>